<keyword evidence="4 8" id="KW-0067">ATP-binding</keyword>
<dbReference type="InterPro" id="IPR020635">
    <property type="entry name" value="Tyr_kinase_cat_dom"/>
</dbReference>
<keyword evidence="1 9" id="KW-0808">Transferase</keyword>
<feature type="region of interest" description="Disordered" evidence="10">
    <location>
        <begin position="46"/>
        <end position="129"/>
    </location>
</feature>
<dbReference type="SUPFAM" id="SSF55550">
    <property type="entry name" value="SH2 domain"/>
    <property type="match status" value="1"/>
</dbReference>
<dbReference type="PRINTS" id="PR00109">
    <property type="entry name" value="TYRKINASE"/>
</dbReference>
<dbReference type="Pfam" id="PF07714">
    <property type="entry name" value="PK_Tyr_Ser-Thr"/>
    <property type="match status" value="1"/>
</dbReference>
<proteinExistence type="inferred from homology"/>
<dbReference type="PROSITE" id="PS50011">
    <property type="entry name" value="PROTEIN_KINASE_DOM"/>
    <property type="match status" value="1"/>
</dbReference>
<accession>A0A915EJC1</accession>
<dbReference type="SMART" id="SM00252">
    <property type="entry name" value="SH2"/>
    <property type="match status" value="1"/>
</dbReference>
<evidence type="ECO:0000313" key="13">
    <source>
        <dbReference type="Proteomes" id="UP000887574"/>
    </source>
</evidence>
<dbReference type="InterPro" id="IPR011009">
    <property type="entry name" value="Kinase-like_dom_sf"/>
</dbReference>
<dbReference type="CDD" id="cd00192">
    <property type="entry name" value="PTKc"/>
    <property type="match status" value="1"/>
</dbReference>
<evidence type="ECO:0000256" key="6">
    <source>
        <dbReference type="ARBA" id="ARBA00051245"/>
    </source>
</evidence>
<dbReference type="InterPro" id="IPR050198">
    <property type="entry name" value="Non-receptor_tyrosine_kinases"/>
</dbReference>
<feature type="region of interest" description="Disordered" evidence="10">
    <location>
        <begin position="1"/>
        <end position="33"/>
    </location>
</feature>
<dbReference type="GO" id="GO:0005524">
    <property type="term" value="F:ATP binding"/>
    <property type="evidence" value="ECO:0007669"/>
    <property type="project" value="UniProtKB-UniRule"/>
</dbReference>
<dbReference type="AlphaFoldDB" id="A0A915EJC1"/>
<evidence type="ECO:0000256" key="4">
    <source>
        <dbReference type="ARBA" id="ARBA00022840"/>
    </source>
</evidence>
<evidence type="ECO:0000256" key="8">
    <source>
        <dbReference type="PROSITE-ProRule" id="PRU10141"/>
    </source>
</evidence>
<dbReference type="SUPFAM" id="SSF56112">
    <property type="entry name" value="Protein kinase-like (PK-like)"/>
    <property type="match status" value="1"/>
</dbReference>
<dbReference type="Proteomes" id="UP000887574">
    <property type="component" value="Unplaced"/>
</dbReference>
<protein>
    <recommendedName>
        <fullName evidence="9">Tyrosine-protein kinase</fullName>
        <ecNumber evidence="9">2.7.10.2</ecNumber>
    </recommendedName>
</protein>
<dbReference type="InterPro" id="IPR017441">
    <property type="entry name" value="Protein_kinase_ATP_BS"/>
</dbReference>
<feature type="compositionally biased region" description="Gly residues" evidence="10">
    <location>
        <begin position="23"/>
        <end position="33"/>
    </location>
</feature>
<evidence type="ECO:0000259" key="11">
    <source>
        <dbReference type="PROSITE" id="PS50001"/>
    </source>
</evidence>
<dbReference type="PANTHER" id="PTHR24418">
    <property type="entry name" value="TYROSINE-PROTEIN KINASE"/>
    <property type="match status" value="1"/>
</dbReference>
<name>A0A915EJC1_9BILA</name>
<dbReference type="InterPro" id="IPR036860">
    <property type="entry name" value="SH2_dom_sf"/>
</dbReference>
<reference evidence="14" key="1">
    <citation type="submission" date="2022-11" db="UniProtKB">
        <authorList>
            <consortium name="WormBaseParasite"/>
        </authorList>
    </citation>
    <scope>IDENTIFICATION</scope>
</reference>
<feature type="domain" description="Protein kinase" evidence="12">
    <location>
        <begin position="245"/>
        <end position="502"/>
    </location>
</feature>
<dbReference type="Gene3D" id="3.30.505.10">
    <property type="entry name" value="SH2 domain"/>
    <property type="match status" value="1"/>
</dbReference>
<feature type="binding site" evidence="8">
    <location>
        <position position="271"/>
    </location>
    <ligand>
        <name>ATP</name>
        <dbReference type="ChEBI" id="CHEBI:30616"/>
    </ligand>
</feature>
<dbReference type="InterPro" id="IPR008266">
    <property type="entry name" value="Tyr_kinase_AS"/>
</dbReference>
<feature type="compositionally biased region" description="Polar residues" evidence="10">
    <location>
        <begin position="104"/>
        <end position="117"/>
    </location>
</feature>
<feature type="compositionally biased region" description="Basic residues" evidence="10">
    <location>
        <begin position="70"/>
        <end position="79"/>
    </location>
</feature>
<comment type="similarity">
    <text evidence="9">Belongs to the protein kinase superfamily. Tyr protein kinase family.</text>
</comment>
<comment type="catalytic activity">
    <reaction evidence="6 9">
        <text>L-tyrosyl-[protein] + ATP = O-phospho-L-tyrosyl-[protein] + ADP + H(+)</text>
        <dbReference type="Rhea" id="RHEA:10596"/>
        <dbReference type="Rhea" id="RHEA-COMP:10136"/>
        <dbReference type="Rhea" id="RHEA-COMP:20101"/>
        <dbReference type="ChEBI" id="CHEBI:15378"/>
        <dbReference type="ChEBI" id="CHEBI:30616"/>
        <dbReference type="ChEBI" id="CHEBI:46858"/>
        <dbReference type="ChEBI" id="CHEBI:61978"/>
        <dbReference type="ChEBI" id="CHEBI:456216"/>
        <dbReference type="EC" id="2.7.10.2"/>
    </reaction>
</comment>
<feature type="compositionally biased region" description="Basic and acidic residues" evidence="10">
    <location>
        <begin position="119"/>
        <end position="129"/>
    </location>
</feature>
<evidence type="ECO:0000313" key="14">
    <source>
        <dbReference type="WBParaSite" id="jg732.2"/>
    </source>
</evidence>
<evidence type="ECO:0000256" key="7">
    <source>
        <dbReference type="PROSITE-ProRule" id="PRU00191"/>
    </source>
</evidence>
<dbReference type="SMART" id="SM00219">
    <property type="entry name" value="TyrKc"/>
    <property type="match status" value="1"/>
</dbReference>
<keyword evidence="3 9" id="KW-0418">Kinase</keyword>
<evidence type="ECO:0000256" key="5">
    <source>
        <dbReference type="ARBA" id="ARBA00023137"/>
    </source>
</evidence>
<dbReference type="InterPro" id="IPR035849">
    <property type="entry name" value="Fes/Fps/Fer_SH2"/>
</dbReference>
<evidence type="ECO:0000256" key="3">
    <source>
        <dbReference type="ARBA" id="ARBA00022777"/>
    </source>
</evidence>
<sequence>MAKKEEKKKRKKSGISREPVTKDGGGATKEVIGGGGALSKEVLHENLSKEVVGGSCKEGLLSKNVEAKKSSRQAVRRTKTAGMKDKKSGKQSKEVIEPPAAVPGSNSSNQSEKGTSSAAKKEEKKEAADVHDTIGRALTINPWYHGMMPRDEIEELLKNDGDFLLRKTEVAHLPRYAISVTNMGRVRHILFVYRQHLWSLRGIKKPTLTELIETHVKDKIPVMADGTLIKVGVARPEFYILHEHVEVKDKLGGGSFGDVFKGVLKGKMIKKKQRCEFVREAKVMRRLNHLNIVKIYGVAPQEEPSNAYCSRTSCWGSLREHLRKNPKITIDHIFKYVQDAARGMCYLSGRNIIHRDVAARNCLLGAIDEVKIADFGMALADKSTIKMDKLEKMPVKWLSPETLKSGVFTTKSDVWSFGVLIWEVFSRCKEDPFHGETNHEAKAKILSGKVPLKPPPDTHMFALVVMNLCFVQNAEDRPDFVAIFNLLSPGENPPIDATHEWASYGTK</sequence>
<evidence type="ECO:0000256" key="2">
    <source>
        <dbReference type="ARBA" id="ARBA00022741"/>
    </source>
</evidence>
<dbReference type="Gene3D" id="1.10.510.10">
    <property type="entry name" value="Transferase(Phosphotransferase) domain 1"/>
    <property type="match status" value="1"/>
</dbReference>
<dbReference type="PROSITE" id="PS00109">
    <property type="entry name" value="PROTEIN_KINASE_TYR"/>
    <property type="match status" value="1"/>
</dbReference>
<dbReference type="EC" id="2.7.10.2" evidence="9"/>
<feature type="compositionally biased region" description="Basic residues" evidence="10">
    <location>
        <begin position="1"/>
        <end position="14"/>
    </location>
</feature>
<dbReference type="PROSITE" id="PS50001">
    <property type="entry name" value="SH2"/>
    <property type="match status" value="1"/>
</dbReference>
<evidence type="ECO:0000259" key="12">
    <source>
        <dbReference type="PROSITE" id="PS50011"/>
    </source>
</evidence>
<dbReference type="InterPro" id="IPR000980">
    <property type="entry name" value="SH2"/>
</dbReference>
<dbReference type="CDD" id="cd10361">
    <property type="entry name" value="SH2_Fps_family"/>
    <property type="match status" value="1"/>
</dbReference>
<dbReference type="Pfam" id="PF00017">
    <property type="entry name" value="SH2"/>
    <property type="match status" value="1"/>
</dbReference>
<evidence type="ECO:0000256" key="10">
    <source>
        <dbReference type="SAM" id="MobiDB-lite"/>
    </source>
</evidence>
<evidence type="ECO:0000256" key="1">
    <source>
        <dbReference type="ARBA" id="ARBA00022679"/>
    </source>
</evidence>
<dbReference type="GO" id="GO:0004715">
    <property type="term" value="F:non-membrane spanning protein tyrosine kinase activity"/>
    <property type="evidence" value="ECO:0007669"/>
    <property type="project" value="UniProtKB-EC"/>
</dbReference>
<keyword evidence="7" id="KW-0727">SH2 domain</keyword>
<evidence type="ECO:0000256" key="9">
    <source>
        <dbReference type="RuleBase" id="RU362096"/>
    </source>
</evidence>
<dbReference type="WBParaSite" id="jg732.2">
    <property type="protein sequence ID" value="jg732.2"/>
    <property type="gene ID" value="jg732"/>
</dbReference>
<keyword evidence="13" id="KW-1185">Reference proteome</keyword>
<dbReference type="InterPro" id="IPR001245">
    <property type="entry name" value="Ser-Thr/Tyr_kinase_cat_dom"/>
</dbReference>
<keyword evidence="5 9" id="KW-0829">Tyrosine-protein kinase</keyword>
<dbReference type="InterPro" id="IPR000719">
    <property type="entry name" value="Prot_kinase_dom"/>
</dbReference>
<keyword evidence="2 8" id="KW-0547">Nucleotide-binding</keyword>
<dbReference type="PROSITE" id="PS00107">
    <property type="entry name" value="PROTEIN_KINASE_ATP"/>
    <property type="match status" value="1"/>
</dbReference>
<organism evidence="13 14">
    <name type="scientific">Ditylenchus dipsaci</name>
    <dbReference type="NCBI Taxonomy" id="166011"/>
    <lineage>
        <taxon>Eukaryota</taxon>
        <taxon>Metazoa</taxon>
        <taxon>Ecdysozoa</taxon>
        <taxon>Nematoda</taxon>
        <taxon>Chromadorea</taxon>
        <taxon>Rhabditida</taxon>
        <taxon>Tylenchina</taxon>
        <taxon>Tylenchomorpha</taxon>
        <taxon>Sphaerularioidea</taxon>
        <taxon>Anguinidae</taxon>
        <taxon>Anguininae</taxon>
        <taxon>Ditylenchus</taxon>
    </lineage>
</organism>
<feature type="compositionally biased region" description="Basic and acidic residues" evidence="10">
    <location>
        <begin position="82"/>
        <end position="96"/>
    </location>
</feature>
<feature type="domain" description="SH2" evidence="11">
    <location>
        <begin position="143"/>
        <end position="237"/>
    </location>
</feature>